<dbReference type="Gene3D" id="2.60.40.10">
    <property type="entry name" value="Immunoglobulins"/>
    <property type="match status" value="11"/>
</dbReference>
<dbReference type="OrthoDB" id="6244967at2759"/>
<dbReference type="Pfam" id="PF13927">
    <property type="entry name" value="Ig_3"/>
    <property type="match status" value="3"/>
</dbReference>
<dbReference type="InterPro" id="IPR003961">
    <property type="entry name" value="FN3_dom"/>
</dbReference>
<dbReference type="PROSITE" id="PS00290">
    <property type="entry name" value="IG_MHC"/>
    <property type="match status" value="1"/>
</dbReference>
<feature type="compositionally biased region" description="Pro residues" evidence="7">
    <location>
        <begin position="1310"/>
        <end position="1319"/>
    </location>
</feature>
<feature type="domain" description="Ig-like" evidence="10">
    <location>
        <begin position="53"/>
        <end position="130"/>
    </location>
</feature>
<dbReference type="FunFam" id="2.60.40.10:FF:000078">
    <property type="entry name" value="Neuronal cell adhesion molecule"/>
    <property type="match status" value="1"/>
</dbReference>
<feature type="domain" description="Ig-like" evidence="10">
    <location>
        <begin position="485"/>
        <end position="577"/>
    </location>
</feature>
<dbReference type="FunFam" id="2.60.40.10:FF:000347">
    <property type="entry name" value="Neuronal cell adhesion molecule"/>
    <property type="match status" value="1"/>
</dbReference>
<dbReference type="GO" id="GO:0098632">
    <property type="term" value="F:cell-cell adhesion mediator activity"/>
    <property type="evidence" value="ECO:0007669"/>
    <property type="project" value="TreeGrafter"/>
</dbReference>
<feature type="region of interest" description="Disordered" evidence="7">
    <location>
        <begin position="1216"/>
        <end position="1252"/>
    </location>
</feature>
<evidence type="ECO:0000256" key="3">
    <source>
        <dbReference type="ARBA" id="ARBA00022889"/>
    </source>
</evidence>
<comment type="caution">
    <text evidence="12">The sequence shown here is derived from an EMBL/GenBank/DDBJ whole genome shotgun (WGS) entry which is preliminary data.</text>
</comment>
<evidence type="ECO:0000259" key="11">
    <source>
        <dbReference type="PROSITE" id="PS50853"/>
    </source>
</evidence>
<feature type="compositionally biased region" description="Low complexity" evidence="7">
    <location>
        <begin position="1236"/>
        <end position="1250"/>
    </location>
</feature>
<feature type="compositionally biased region" description="Basic and acidic residues" evidence="7">
    <location>
        <begin position="826"/>
        <end position="836"/>
    </location>
</feature>
<dbReference type="InterPro" id="IPR003598">
    <property type="entry name" value="Ig_sub2"/>
</dbReference>
<dbReference type="PANTHER" id="PTHR44170:SF36">
    <property type="entry name" value="L1 CELL ADHESION MOLECULE"/>
    <property type="match status" value="1"/>
</dbReference>
<dbReference type="GO" id="GO:0030426">
    <property type="term" value="C:growth cone"/>
    <property type="evidence" value="ECO:0007669"/>
    <property type="project" value="UniProtKB-SubCell"/>
</dbReference>
<dbReference type="InterPro" id="IPR036179">
    <property type="entry name" value="Ig-like_dom_sf"/>
</dbReference>
<dbReference type="FunFam" id="2.60.40.10:FF:002563">
    <property type="entry name" value="Neural cell adhesion molecule L1"/>
    <property type="match status" value="1"/>
</dbReference>
<dbReference type="Pfam" id="PF07679">
    <property type="entry name" value="I-set"/>
    <property type="match status" value="2"/>
</dbReference>
<keyword evidence="6" id="KW-0393">Immunoglobulin domain</keyword>
<feature type="signal peptide" evidence="9">
    <location>
        <begin position="1"/>
        <end position="34"/>
    </location>
</feature>
<dbReference type="InterPro" id="IPR013098">
    <property type="entry name" value="Ig_I-set"/>
</dbReference>
<evidence type="ECO:0000256" key="5">
    <source>
        <dbReference type="ARBA" id="ARBA00023273"/>
    </source>
</evidence>
<dbReference type="GO" id="GO:0005886">
    <property type="term" value="C:plasma membrane"/>
    <property type="evidence" value="ECO:0007669"/>
    <property type="project" value="TreeGrafter"/>
</dbReference>
<dbReference type="InterPro" id="IPR003006">
    <property type="entry name" value="Ig/MHC_CS"/>
</dbReference>
<feature type="domain" description="Fibronectin type-III" evidence="11">
    <location>
        <begin position="962"/>
        <end position="1058"/>
    </location>
</feature>
<reference evidence="12" key="1">
    <citation type="journal article" date="2004" name="Nature">
        <title>Genome duplication in the teleost fish Tetraodon nigroviridis reveals the early vertebrate proto-karyotype.</title>
        <authorList>
            <person name="Jaillon O."/>
            <person name="Aury J.-M."/>
            <person name="Brunet F."/>
            <person name="Petit J.-L."/>
            <person name="Stange-Thomann N."/>
            <person name="Mauceli E."/>
            <person name="Bouneau L."/>
            <person name="Fischer C."/>
            <person name="Ozouf-Costaz C."/>
            <person name="Bernot A."/>
            <person name="Nicaud S."/>
            <person name="Jaffe D."/>
            <person name="Fisher S."/>
            <person name="Lutfalla G."/>
            <person name="Dossat C."/>
            <person name="Segurens B."/>
            <person name="Dasilva C."/>
            <person name="Salanoubat M."/>
            <person name="Levy M."/>
            <person name="Boudet N."/>
            <person name="Castellano S."/>
            <person name="Anthouard V."/>
            <person name="Jubin C."/>
            <person name="Castelli V."/>
            <person name="Katinka M."/>
            <person name="Vacherie B."/>
            <person name="Biemont C."/>
            <person name="Skalli Z."/>
            <person name="Cattolico L."/>
            <person name="Poulain J."/>
            <person name="De Berardinis V."/>
            <person name="Cruaud C."/>
            <person name="Duprat S."/>
            <person name="Brottier P."/>
            <person name="Coutanceau J.-P."/>
            <person name="Gouzy J."/>
            <person name="Parra G."/>
            <person name="Lardier G."/>
            <person name="Chapple C."/>
            <person name="McKernan K.J."/>
            <person name="McEwan P."/>
            <person name="Bosak S."/>
            <person name="Kellis M."/>
            <person name="Volff J.-N."/>
            <person name="Guigo R."/>
            <person name="Zody M.C."/>
            <person name="Mesirov J."/>
            <person name="Lindblad-Toh K."/>
            <person name="Birren B."/>
            <person name="Nusbaum C."/>
            <person name="Kahn D."/>
            <person name="Robinson-Rechavi M."/>
            <person name="Laudet V."/>
            <person name="Schachter V."/>
            <person name="Quetier F."/>
            <person name="Saurin W."/>
            <person name="Scarpelli C."/>
            <person name="Wincker P."/>
            <person name="Lander E.S."/>
            <person name="Weissenbach J."/>
            <person name="Roest Crollius H."/>
        </authorList>
    </citation>
    <scope>NUCLEOTIDE SEQUENCE [LARGE SCALE GENOMIC DNA]</scope>
</reference>
<dbReference type="KEGG" id="tng:GSTEN00005320G001"/>
<dbReference type="SMART" id="SM00409">
    <property type="entry name" value="IG"/>
    <property type="match status" value="6"/>
</dbReference>
<feature type="compositionally biased region" description="Basic residues" evidence="7">
    <location>
        <begin position="876"/>
        <end position="887"/>
    </location>
</feature>
<feature type="compositionally biased region" description="Low complexity" evidence="7">
    <location>
        <begin position="1272"/>
        <end position="1287"/>
    </location>
</feature>
<dbReference type="InterPro" id="IPR007110">
    <property type="entry name" value="Ig-like_dom"/>
</dbReference>
<reference evidence="12" key="2">
    <citation type="submission" date="2004-02" db="EMBL/GenBank/DDBJ databases">
        <authorList>
            <consortium name="Genoscope"/>
            <consortium name="Whitehead Institute Centre for Genome Research"/>
        </authorList>
    </citation>
    <scope>NUCLEOTIDE SEQUENCE</scope>
</reference>
<feature type="domain" description="Ig-like" evidence="10">
    <location>
        <begin position="239"/>
        <end position="297"/>
    </location>
</feature>
<gene>
    <name evidence="12" type="ORF">GSTENG00005320001</name>
</gene>
<evidence type="ECO:0000256" key="1">
    <source>
        <dbReference type="ARBA" id="ARBA00004624"/>
    </source>
</evidence>
<evidence type="ECO:0000313" key="12">
    <source>
        <dbReference type="EMBL" id="CAF90870.1"/>
    </source>
</evidence>
<evidence type="ECO:0000256" key="9">
    <source>
        <dbReference type="SAM" id="SignalP"/>
    </source>
</evidence>
<keyword evidence="5" id="KW-0966">Cell projection</keyword>
<dbReference type="InterPro" id="IPR003599">
    <property type="entry name" value="Ig_sub"/>
</dbReference>
<dbReference type="CDD" id="cd00063">
    <property type="entry name" value="FN3"/>
    <property type="match status" value="4"/>
</dbReference>
<feature type="domain" description="Fibronectin type-III" evidence="11">
    <location>
        <begin position="1060"/>
        <end position="1152"/>
    </location>
</feature>
<keyword evidence="9" id="KW-0732">Signal</keyword>
<feature type="region of interest" description="Disordered" evidence="7">
    <location>
        <begin position="876"/>
        <end position="911"/>
    </location>
</feature>
<dbReference type="SUPFAM" id="SSF49265">
    <property type="entry name" value="Fibronectin type III"/>
    <property type="match status" value="4"/>
</dbReference>
<dbReference type="PANTHER" id="PTHR44170">
    <property type="entry name" value="PROTEIN SIDEKICK"/>
    <property type="match status" value="1"/>
</dbReference>
<protein>
    <submittedName>
        <fullName evidence="12">(spotted green pufferfish) hypothetical protein</fullName>
    </submittedName>
</protein>
<dbReference type="PROSITE" id="PS50853">
    <property type="entry name" value="FN3"/>
    <property type="match status" value="4"/>
</dbReference>
<evidence type="ECO:0000259" key="10">
    <source>
        <dbReference type="PROSITE" id="PS50835"/>
    </source>
</evidence>
<dbReference type="FunFam" id="2.60.40.10:FF:000057">
    <property type="entry name" value="neural cell adhesion molecule L1"/>
    <property type="match status" value="1"/>
</dbReference>
<sequence length="1319" mass="145873">MCVWQRWWTGCRGLCAPSLSLLLLLLSPLTFLTTTPPFAQGAIEIPKDLSQPPVLSEVPKSLTAFSLEDISLPCEATGNPPPTFEWVKDGQRIRSDLASGTLQAKEDDLLQQFEGHYRCYASNIYGTAMTQIVHVIVEAQPVLLKQQKDHKRAYEGESLILSCNPPESSTPPFIHWMDKQMIHISQSDRVMVGLDGNLYFSNLLKSDSRKDYMCNAQYLAVMTTLTESAISLTVLPSEPTPEVEWKKKDGSLEETSGRGDKYNRWFHFESIGLKDDGEYECKARNSHGFTTHSFTVTVEAAPYWVKEPTSQLYSPGETVRLDCQAEGIPTPTITWSINGQPITEVDEEPRRSVSGGVLILRDVVFSDTAVYQCEATNKHGSALLNTFLHVVELPPQILTSDGLLYKVTEGKNVLMDCEAFGSPRPHITWEAEDRLPLLSNPRVSLMTNGTLVMSEVDHDDAGVYSCSVKHNNNISINAHLEVYNRTVILKPPEDLLILRGTSVLLPCKFSTDPRLPKAQVVWKKDGIKLMESKAANKYSFLDTDTLIVSDVQFSDSAPYSCEVISALDHVTATGSITVVDRPDPPKHLFLSEVTDDSLTLNWTPGPSHNSPITEFIVESREEQHTEQEKWKWEETQKVPPNSQHLKLSLRPYCTYRFRVITVNEVGRSDPSEPSDSHRTPPAGTCSYLQPFIGITKEPGINLPLHFPPVPDQNPSGVRSESTDPDTLLITWDVSGLVQVSAFTSDQILFFKKKNMFLQEMDQLSHNGHDFLYKVSWREAGAQDARWNSAEVKSPPFLVEKTGTYTPFEITVQAVNSLGSGPAPEPKTGHSGEDKPAEAPTEVQTTVVNSTVTVKWNKAQNVRGLLQGYKIHIQRFGHHAERHRRSLEKRHQEDGTEERSERGNEQPEKRRVVVVQGTKTLGGGDGPEAVLPLQADCHRLQQQRGGPHSDPHHFSTPEGAPGAPASLILQSPSETSLILHWSPPTEANGILLGYVVQYHQEGASGESLPLRVTIRDPSISHTKLHSLDPSSHYILKVSAYTAAGEGPPITRRGATLLEGVPPSNVSITAGNTSFNLSWVPGERDRNHGFHIEFLRKSPGSDWERSEVVNSTQGFYSLTGLQPGTPYHLKIIHDNDTRWERFIQTIGPVPSEMPTGFATRGWLIGLISAIVLLILILLILCLIKRSKGGKYAGESTTTTHRHTHAQRSHVHVWAFSERQGRKRSGLGSSAHEGRNLMANTATETRSARTASRPCVGTASWAATTRWPSTATVWTSSSTKTAPSSASTAAGGPFPTATRALDPPRPITWSHRPPSPRPCPAS</sequence>
<feature type="domain" description="Ig-like" evidence="10">
    <location>
        <begin position="141"/>
        <end position="231"/>
    </location>
</feature>
<dbReference type="EMBL" id="CAAE01007849">
    <property type="protein sequence ID" value="CAF90870.1"/>
    <property type="molecule type" value="Genomic_DNA"/>
</dbReference>
<evidence type="ECO:0000256" key="8">
    <source>
        <dbReference type="SAM" id="Phobius"/>
    </source>
</evidence>
<dbReference type="GO" id="GO:0007411">
    <property type="term" value="P:axon guidance"/>
    <property type="evidence" value="ECO:0007669"/>
    <property type="project" value="TreeGrafter"/>
</dbReference>
<feature type="region of interest" description="Disordered" evidence="7">
    <location>
        <begin position="940"/>
        <end position="966"/>
    </location>
</feature>
<feature type="domain" description="Fibronectin type-III" evidence="11">
    <location>
        <begin position="733"/>
        <end position="833"/>
    </location>
</feature>
<dbReference type="SMART" id="SM00060">
    <property type="entry name" value="FN3"/>
    <property type="match status" value="5"/>
</dbReference>
<dbReference type="Pfam" id="PF00041">
    <property type="entry name" value="fn3"/>
    <property type="match status" value="3"/>
</dbReference>
<feature type="domain" description="Ig-like" evidence="10">
    <location>
        <begin position="395"/>
        <end position="477"/>
    </location>
</feature>
<accession>Q4T8B2</accession>
<keyword evidence="8" id="KW-0472">Membrane</keyword>
<feature type="domain" description="Ig-like" evidence="10">
    <location>
        <begin position="302"/>
        <end position="385"/>
    </location>
</feature>
<dbReference type="GO" id="GO:0007420">
    <property type="term" value="P:brain development"/>
    <property type="evidence" value="ECO:0007669"/>
    <property type="project" value="TreeGrafter"/>
</dbReference>
<dbReference type="CDD" id="cd00096">
    <property type="entry name" value="Ig"/>
    <property type="match status" value="1"/>
</dbReference>
<organism evidence="12">
    <name type="scientific">Tetraodon nigroviridis</name>
    <name type="common">Spotted green pufferfish</name>
    <name type="synonym">Chelonodon nigroviridis</name>
    <dbReference type="NCBI Taxonomy" id="99883"/>
    <lineage>
        <taxon>Eukaryota</taxon>
        <taxon>Metazoa</taxon>
        <taxon>Chordata</taxon>
        <taxon>Craniata</taxon>
        <taxon>Vertebrata</taxon>
        <taxon>Euteleostomi</taxon>
        <taxon>Actinopterygii</taxon>
        <taxon>Neopterygii</taxon>
        <taxon>Teleostei</taxon>
        <taxon>Neoteleostei</taxon>
        <taxon>Acanthomorphata</taxon>
        <taxon>Eupercaria</taxon>
        <taxon>Tetraodontiformes</taxon>
        <taxon>Tetradontoidea</taxon>
        <taxon>Tetraodontidae</taxon>
        <taxon>Tetraodon</taxon>
    </lineage>
</organism>
<feature type="transmembrane region" description="Helical" evidence="8">
    <location>
        <begin position="1160"/>
        <end position="1181"/>
    </location>
</feature>
<evidence type="ECO:0000256" key="2">
    <source>
        <dbReference type="ARBA" id="ARBA00022737"/>
    </source>
</evidence>
<keyword evidence="4" id="KW-1015">Disulfide bond</keyword>
<dbReference type="SMART" id="SM00408">
    <property type="entry name" value="IGc2"/>
    <property type="match status" value="5"/>
</dbReference>
<feature type="chain" id="PRO_5004244633" evidence="9">
    <location>
        <begin position="35"/>
        <end position="1319"/>
    </location>
</feature>
<keyword evidence="2" id="KW-0677">Repeat</keyword>
<evidence type="ECO:0000256" key="4">
    <source>
        <dbReference type="ARBA" id="ARBA00023157"/>
    </source>
</evidence>
<dbReference type="PROSITE" id="PS50835">
    <property type="entry name" value="IG_LIKE"/>
    <property type="match status" value="6"/>
</dbReference>
<feature type="region of interest" description="Disordered" evidence="7">
    <location>
        <begin position="815"/>
        <end position="842"/>
    </location>
</feature>
<keyword evidence="8" id="KW-1133">Transmembrane helix</keyword>
<evidence type="ECO:0000256" key="7">
    <source>
        <dbReference type="SAM" id="MobiDB-lite"/>
    </source>
</evidence>
<dbReference type="SUPFAM" id="SSF48726">
    <property type="entry name" value="Immunoglobulin"/>
    <property type="match status" value="5"/>
</dbReference>
<comment type="subcellular location">
    <subcellularLocation>
        <location evidence="1">Cell projection</location>
        <location evidence="1">Growth cone</location>
    </subcellularLocation>
</comment>
<name>Q4T8B2_TETNG</name>
<feature type="compositionally biased region" description="Basic and acidic residues" evidence="7">
    <location>
        <begin position="888"/>
        <end position="910"/>
    </location>
</feature>
<keyword evidence="8" id="KW-0812">Transmembrane</keyword>
<dbReference type="InterPro" id="IPR036116">
    <property type="entry name" value="FN3_sf"/>
</dbReference>
<keyword evidence="3" id="KW-0130">Cell adhesion</keyword>
<feature type="region of interest" description="Disordered" evidence="7">
    <location>
        <begin position="1269"/>
        <end position="1319"/>
    </location>
</feature>
<dbReference type="InterPro" id="IPR013783">
    <property type="entry name" value="Ig-like_fold"/>
</dbReference>
<proteinExistence type="predicted"/>
<evidence type="ECO:0000256" key="6">
    <source>
        <dbReference type="ARBA" id="ARBA00023319"/>
    </source>
</evidence>
<feature type="domain" description="Fibronectin type-III" evidence="11">
    <location>
        <begin position="584"/>
        <end position="682"/>
    </location>
</feature>